<keyword evidence="1" id="KW-0812">Transmembrane</keyword>
<organism evidence="2 3">
    <name type="scientific">Microctonus aethiopoides</name>
    <dbReference type="NCBI Taxonomy" id="144406"/>
    <lineage>
        <taxon>Eukaryota</taxon>
        <taxon>Metazoa</taxon>
        <taxon>Ecdysozoa</taxon>
        <taxon>Arthropoda</taxon>
        <taxon>Hexapoda</taxon>
        <taxon>Insecta</taxon>
        <taxon>Pterygota</taxon>
        <taxon>Neoptera</taxon>
        <taxon>Endopterygota</taxon>
        <taxon>Hymenoptera</taxon>
        <taxon>Apocrita</taxon>
        <taxon>Ichneumonoidea</taxon>
        <taxon>Braconidae</taxon>
        <taxon>Euphorinae</taxon>
        <taxon>Microctonus</taxon>
    </lineage>
</organism>
<keyword evidence="1" id="KW-1133">Transmembrane helix</keyword>
<gene>
    <name evidence="2" type="ORF">PV328_011278</name>
</gene>
<feature type="transmembrane region" description="Helical" evidence="1">
    <location>
        <begin position="16"/>
        <end position="33"/>
    </location>
</feature>
<dbReference type="EMBL" id="JAQQBS010001425">
    <property type="protein sequence ID" value="KAK0157549.1"/>
    <property type="molecule type" value="Genomic_DNA"/>
</dbReference>
<accession>A0AA39C4P6</accession>
<name>A0AA39C4P6_9HYME</name>
<protein>
    <submittedName>
        <fullName evidence="2">Uncharacterized protein</fullName>
    </submittedName>
</protein>
<dbReference type="Proteomes" id="UP001168990">
    <property type="component" value="Unassembled WGS sequence"/>
</dbReference>
<proteinExistence type="predicted"/>
<dbReference type="AlphaFoldDB" id="A0AA39C4P6"/>
<sequence>MEKVGQVHIIVDGSQLYVATATAAVIIVSAYYSNPFRSKGIRSLLITAQLGICPGENDVGMVVVELLRGRSIEIYLLDGRKSFIERMRPNTSGNSSSNIRDSTSKSSLKFHDIMFYDDD</sequence>
<evidence type="ECO:0000313" key="3">
    <source>
        <dbReference type="Proteomes" id="UP001168990"/>
    </source>
</evidence>
<evidence type="ECO:0000313" key="2">
    <source>
        <dbReference type="EMBL" id="KAK0157549.1"/>
    </source>
</evidence>
<comment type="caution">
    <text evidence="2">The sequence shown here is derived from an EMBL/GenBank/DDBJ whole genome shotgun (WGS) entry which is preliminary data.</text>
</comment>
<keyword evidence="3" id="KW-1185">Reference proteome</keyword>
<reference evidence="2" key="1">
    <citation type="journal article" date="2023" name="bioRxiv">
        <title>Scaffold-level genome assemblies of two parasitoid biocontrol wasps reveal the parthenogenesis mechanism and an associated novel virus.</title>
        <authorList>
            <person name="Inwood S."/>
            <person name="Skelly J."/>
            <person name="Guhlin J."/>
            <person name="Harrop T."/>
            <person name="Goldson S."/>
            <person name="Dearden P."/>
        </authorList>
    </citation>
    <scope>NUCLEOTIDE SEQUENCE</scope>
    <source>
        <strain evidence="2">Irish</strain>
        <tissue evidence="2">Whole body</tissue>
    </source>
</reference>
<keyword evidence="1" id="KW-0472">Membrane</keyword>
<reference evidence="2" key="2">
    <citation type="submission" date="2023-03" db="EMBL/GenBank/DDBJ databases">
        <authorList>
            <person name="Inwood S.N."/>
            <person name="Skelly J.G."/>
            <person name="Guhlin J."/>
            <person name="Harrop T.W.R."/>
            <person name="Goldson S.G."/>
            <person name="Dearden P.K."/>
        </authorList>
    </citation>
    <scope>NUCLEOTIDE SEQUENCE</scope>
    <source>
        <strain evidence="2">Irish</strain>
        <tissue evidence="2">Whole body</tissue>
    </source>
</reference>
<evidence type="ECO:0000256" key="1">
    <source>
        <dbReference type="SAM" id="Phobius"/>
    </source>
</evidence>